<evidence type="ECO:0000256" key="2">
    <source>
        <dbReference type="SAM" id="MobiDB-lite"/>
    </source>
</evidence>
<dbReference type="PANTHER" id="PTHR32305">
    <property type="match status" value="1"/>
</dbReference>
<reference evidence="5 6" key="1">
    <citation type="submission" date="2014-02" db="EMBL/GenBank/DDBJ databases">
        <title>The small core and large imbalanced accessory genome model reveals a collaborative survival strategy of Sorangium cellulosum strains in nature.</title>
        <authorList>
            <person name="Han K."/>
            <person name="Peng R."/>
            <person name="Blom J."/>
            <person name="Li Y.-Z."/>
        </authorList>
    </citation>
    <scope>NUCLEOTIDE SEQUENCE [LARGE SCALE GENOMIC DNA]</scope>
    <source>
        <strain evidence="5 6">So0007-03</strain>
    </source>
</reference>
<evidence type="ECO:0000259" key="3">
    <source>
        <dbReference type="Pfam" id="PF20148"/>
    </source>
</evidence>
<dbReference type="Pfam" id="PF05593">
    <property type="entry name" value="RHS_repeat"/>
    <property type="match status" value="3"/>
</dbReference>
<dbReference type="InterPro" id="IPR056823">
    <property type="entry name" value="TEN-like_YD-shell"/>
</dbReference>
<evidence type="ECO:0000313" key="6">
    <source>
        <dbReference type="Proteomes" id="UP000075502"/>
    </source>
</evidence>
<evidence type="ECO:0000259" key="4">
    <source>
        <dbReference type="Pfam" id="PF25023"/>
    </source>
</evidence>
<dbReference type="Proteomes" id="UP000075502">
    <property type="component" value="Unassembled WGS sequence"/>
</dbReference>
<feature type="non-terminal residue" evidence="5">
    <location>
        <position position="1"/>
    </location>
</feature>
<keyword evidence="1" id="KW-0677">Repeat</keyword>
<comment type="caution">
    <text evidence="5">The sequence shown here is derived from an EMBL/GenBank/DDBJ whole genome shotgun (WGS) entry which is preliminary data.</text>
</comment>
<dbReference type="InterPro" id="IPR022385">
    <property type="entry name" value="Rhs_assc_core"/>
</dbReference>
<dbReference type="Pfam" id="PF25023">
    <property type="entry name" value="TEN_YD-shell"/>
    <property type="match status" value="1"/>
</dbReference>
<sequence>GGSSSGASPPKPPAPPQAEGQAAAAHPIDVVTGTMYTNPKLDVLLPGPFSVGLVRRYATSAVRSRCGMGWGWSHNLHWYARRQGDGLVLVDPDFREVHLPEPDSDQVLVLPYGVKVGRVGGDLVVDLDDGAVRVLRYDPAELRYHLAELRDDAGNVVELEWREGALVRLVDCAGRVLTVERDGNLVVHRLSVTDDEGKVHQRTLVVLEIDARGDLVRAVDAGGVETLFAYDEDHYLVRESSPDGIDYHFVYADVSGERRCVESWGELRGGDVLREIGYAPPAGAPRPKGIFHTRLSWGPEPLQTHVIDGLGQRHLYVGNAFGLVTAYQDPRGYVTHYSYDGAGRLIAIRDAEGRVARRRVDMSGRHTEVSVSGDLLRAVRFDDGAGAVTLTEPGGATRQVRYQGSRVTEEVDELGRSTAYGYDPRGLLAQVIHADGTEDAYAYDAHGNVREVSAGGGVARFRYEFDLLGRPVRAETPKGIALELDYDSRDYVIAIREPGGKVTYFDYGPTGHLIAERAPNGHEIRYRMVGDVTVESVHSDGRRYRAGYDALLRLAWVENPAGERHVFEYDPSGNIRAETSFSGVRTEYEHSGVAEIASVMKADGSWVRLSSDAMGRLRVREHSTGEREEYGYDERGGLLYARSAASEVVFVRDAAGRVLREEQRLGGFQFAVSYRYDDAGRVVERSYSSGWRVTTERRPGDGAPTAWEVAVDDARAARLTLAYDERGVESERAFGEDGPRVITRSDLYGLPVHRAVVSSTGGEIAARSYAWSKAGPIEVVDDSRAGQRRYVLDEVGRPLSVQGLGANEQLSYSPQGTPMPRGEALSLGPGGRPLRTAGEHLAWDALGRLARRTSAERGKSFEYRYDALNRLAAAVRDDGLVIQFLYDALGRRVAMTMGGESVWFGWDGDSAVEEVASGGGRVRRVFADDGCTPLLEARQGGDFRAVVTDAAGTPWLFLSAAGAFDEVDFGALGDVTRRSGDPGTLRFAGQRWDAPTGLFYNRHRYYDPALGLYITPDPAGLAGAFHELGFVPNVTLYIDPSGLTTILVGQRGDKAIESHKANLQKMYPGATVLYHDELKNAPLANENHVIVSTHGYPGGVEWGEKKKFLGLIPYGNRPTINGQQLGDALKGAGFKGGPGSRVDLSTCNGATPPDPKWGIGNDSTAQGVANVTKSSVWGAKSNDPAATYRGDVEDISGKKWYQFWKKPNNWGPGMMAPVGQSPVNGAMNPRRDVYVRKGAYVETR</sequence>
<dbReference type="InterPro" id="IPR045351">
    <property type="entry name" value="DUF6531"/>
</dbReference>
<accession>A0A150TNG1</accession>
<dbReference type="InterPro" id="IPR050708">
    <property type="entry name" value="T6SS_VgrG/RHS"/>
</dbReference>
<gene>
    <name evidence="5" type="ORF">BE21_35925</name>
</gene>
<proteinExistence type="predicted"/>
<feature type="region of interest" description="Disordered" evidence="2">
    <location>
        <begin position="1"/>
        <end position="24"/>
    </location>
</feature>
<dbReference type="EMBL" id="JEME01001739">
    <property type="protein sequence ID" value="KYG06241.1"/>
    <property type="molecule type" value="Genomic_DNA"/>
</dbReference>
<feature type="domain" description="Teneurin-like YD-shell" evidence="4">
    <location>
        <begin position="787"/>
        <end position="1017"/>
    </location>
</feature>
<evidence type="ECO:0000256" key="1">
    <source>
        <dbReference type="ARBA" id="ARBA00022737"/>
    </source>
</evidence>
<dbReference type="NCBIfam" id="TIGR01643">
    <property type="entry name" value="YD_repeat_2x"/>
    <property type="match status" value="6"/>
</dbReference>
<protein>
    <submittedName>
        <fullName evidence="5">Uncharacterized protein</fullName>
    </submittedName>
</protein>
<dbReference type="NCBIfam" id="TIGR03696">
    <property type="entry name" value="Rhs_assc_core"/>
    <property type="match status" value="1"/>
</dbReference>
<organism evidence="5 6">
    <name type="scientific">Sorangium cellulosum</name>
    <name type="common">Polyangium cellulosum</name>
    <dbReference type="NCBI Taxonomy" id="56"/>
    <lineage>
        <taxon>Bacteria</taxon>
        <taxon>Pseudomonadati</taxon>
        <taxon>Myxococcota</taxon>
        <taxon>Polyangia</taxon>
        <taxon>Polyangiales</taxon>
        <taxon>Polyangiaceae</taxon>
        <taxon>Sorangium</taxon>
    </lineage>
</organism>
<dbReference type="InterPro" id="IPR006530">
    <property type="entry name" value="YD"/>
</dbReference>
<feature type="domain" description="DUF6531" evidence="3">
    <location>
        <begin position="26"/>
        <end position="98"/>
    </location>
</feature>
<dbReference type="Gene3D" id="2.180.10.10">
    <property type="entry name" value="RHS repeat-associated core"/>
    <property type="match status" value="1"/>
</dbReference>
<evidence type="ECO:0000313" key="5">
    <source>
        <dbReference type="EMBL" id="KYG06241.1"/>
    </source>
</evidence>
<name>A0A150TNG1_SORCE</name>
<dbReference type="Pfam" id="PF20148">
    <property type="entry name" value="DUF6531"/>
    <property type="match status" value="1"/>
</dbReference>
<dbReference type="PRINTS" id="PR00394">
    <property type="entry name" value="RHSPROTEIN"/>
</dbReference>
<dbReference type="PANTHER" id="PTHR32305:SF15">
    <property type="entry name" value="PROTEIN RHSA-RELATED"/>
    <property type="match status" value="1"/>
</dbReference>
<dbReference type="InterPro" id="IPR031325">
    <property type="entry name" value="RHS_repeat"/>
</dbReference>
<dbReference type="AlphaFoldDB" id="A0A150TNG1"/>